<keyword evidence="7" id="KW-0863">Zinc-finger</keyword>
<dbReference type="CDD" id="cd00105">
    <property type="entry name" value="KH-I"/>
    <property type="match status" value="1"/>
</dbReference>
<feature type="compositionally biased region" description="Polar residues" evidence="10">
    <location>
        <begin position="62"/>
        <end position="75"/>
    </location>
</feature>
<dbReference type="SUPFAM" id="SSF54791">
    <property type="entry name" value="Eukaryotic type KH-domain (KH-domain type I)"/>
    <property type="match status" value="1"/>
</dbReference>
<keyword evidence="7" id="KW-0862">Zinc</keyword>
<keyword evidence="8" id="KW-0694">RNA-binding</keyword>
<feature type="domain" description="CCHC-type" evidence="11">
    <location>
        <begin position="730"/>
        <end position="745"/>
    </location>
</feature>
<keyword evidence="15" id="KW-1185">Reference proteome</keyword>
<keyword evidence="7" id="KW-0479">Metal-binding</keyword>
<dbReference type="SMART" id="SM00487">
    <property type="entry name" value="DEXDc"/>
    <property type="match status" value="1"/>
</dbReference>
<dbReference type="InterPro" id="IPR000629">
    <property type="entry name" value="RNA-helicase_DEAD-box_CS"/>
</dbReference>
<feature type="compositionally biased region" description="Polar residues" evidence="10">
    <location>
        <begin position="10"/>
        <end position="20"/>
    </location>
</feature>
<dbReference type="PROSITE" id="PS00039">
    <property type="entry name" value="DEAD_ATP_HELICASE"/>
    <property type="match status" value="1"/>
</dbReference>
<sequence>MSDWEEASEDYTSPSENSYIPPQGRGWYGKPCSNDGNFSERRPGFGRGRANRFGNATDNRNDTYNTAQKNGFQVDSSSRGYGRGGGGFGRVNRDDSNYSRGAGENRSDNFGRGGGENGFSGSWRDRGNRESSGGFGRSRGGQGRERNSTEMMVPSDEIRFIIGKGGQKIREMQEQSGAYIKVKKDGATYSETPVEISGNDDAIKKAKELIEQIISPQSSVINSMGGLSMENGDSKGSSQSSTPFKPIPWARLKEERAEREAARWADLPPIKKIFYNEHPSVANMEEEEVEKFRFDNNKITVENYGESVQDRQIPNPIRTFGEAFADYPEVMDEISKQGFERPSPIQCQSWPIVMSGMDLIGIAQTGTGKTLAFLLPAFLHIDGQETPRDKRGGPTVLVLSPTRELALQIEAEVKKFHYRGIKSVCVYGGASRKNQIQVVQKGVEIVIATPGRLNDLLMNEIMDVRSVTYLVLDEADRMLDMGFEPEIKKILLDIRPDRQTIMTSATWPKGVQRMADQYLKNPVRVFVGSLDLNACHNVTQHVEVLDPADKKERTLDFIASMSEQDKVLIFVGKKVKADDIASDFMLAGIQGVQCIHGDRDQYDREQALDDFKTGKAKILIATDVASRGLDIRGVTCVLNFDFPRSIEDYVHRIGRTGRAGKKGTSLTFVTRDDWRQAHKLINIMVEANQVVPDELADMAQRYEEFRERNGYNNEGGGRGGRGGGGGGGGCYNCGGSGHFARECPEGGGDRRGGGGGGRGGRGGRRDRDNFGSDMGYGFW</sequence>
<dbReference type="CDD" id="cd18787">
    <property type="entry name" value="SF2_C_DEAD"/>
    <property type="match status" value="1"/>
</dbReference>
<feature type="region of interest" description="Disordered" evidence="10">
    <location>
        <begin position="744"/>
        <end position="779"/>
    </location>
</feature>
<dbReference type="Gene3D" id="3.30.1370.10">
    <property type="entry name" value="K Homology domain, type 1"/>
    <property type="match status" value="1"/>
</dbReference>
<feature type="region of interest" description="Disordered" evidence="10">
    <location>
        <begin position="221"/>
        <end position="248"/>
    </location>
</feature>
<feature type="region of interest" description="Disordered" evidence="10">
    <location>
        <begin position="1"/>
        <end position="151"/>
    </location>
</feature>
<dbReference type="Gene3D" id="3.40.50.300">
    <property type="entry name" value="P-loop containing nucleotide triphosphate hydrolases"/>
    <property type="match status" value="2"/>
</dbReference>
<dbReference type="SUPFAM" id="SSF57756">
    <property type="entry name" value="Retrovirus zinc finger-like domains"/>
    <property type="match status" value="1"/>
</dbReference>
<dbReference type="PROSITE" id="PS50084">
    <property type="entry name" value="KH_TYPE_1"/>
    <property type="match status" value="1"/>
</dbReference>
<feature type="compositionally biased region" description="Basic and acidic residues" evidence="10">
    <location>
        <begin position="91"/>
        <end position="109"/>
    </location>
</feature>
<evidence type="ECO:0000256" key="3">
    <source>
        <dbReference type="ARBA" id="ARBA00022741"/>
    </source>
</evidence>
<dbReference type="SMART" id="SM00343">
    <property type="entry name" value="ZnF_C2HC"/>
    <property type="match status" value="1"/>
</dbReference>
<dbReference type="EMBL" id="CALNXK010000034">
    <property type="protein sequence ID" value="CAH3120454.1"/>
    <property type="molecule type" value="Genomic_DNA"/>
</dbReference>
<evidence type="ECO:0000256" key="1">
    <source>
        <dbReference type="ARBA" id="ARBA00010132"/>
    </source>
</evidence>
<proteinExistence type="inferred from homology"/>
<dbReference type="PROSITE" id="PS50158">
    <property type="entry name" value="ZF_CCHC"/>
    <property type="match status" value="1"/>
</dbReference>
<dbReference type="InterPro" id="IPR011545">
    <property type="entry name" value="DEAD/DEAH_box_helicase_dom"/>
</dbReference>
<dbReference type="InterPro" id="IPR004087">
    <property type="entry name" value="KH_dom"/>
</dbReference>
<evidence type="ECO:0000256" key="8">
    <source>
        <dbReference type="PROSITE-ProRule" id="PRU00117"/>
    </source>
</evidence>
<evidence type="ECO:0000313" key="14">
    <source>
        <dbReference type="EMBL" id="CAH3120454.1"/>
    </source>
</evidence>
<comment type="similarity">
    <text evidence="1">Belongs to the DEAD box helicase family. DDX4/VASA subfamily.</text>
</comment>
<dbReference type="InterPro" id="IPR001878">
    <property type="entry name" value="Znf_CCHC"/>
</dbReference>
<evidence type="ECO:0000256" key="9">
    <source>
        <dbReference type="RuleBase" id="RU000492"/>
    </source>
</evidence>
<dbReference type="PANTHER" id="PTHR47958">
    <property type="entry name" value="ATP-DEPENDENT RNA HELICASE DBP3"/>
    <property type="match status" value="1"/>
</dbReference>
<dbReference type="Proteomes" id="UP001159405">
    <property type="component" value="Unassembled WGS sequence"/>
</dbReference>
<feature type="domain" description="Helicase ATP-binding" evidence="12">
    <location>
        <begin position="350"/>
        <end position="525"/>
    </location>
</feature>
<dbReference type="InterPro" id="IPR027417">
    <property type="entry name" value="P-loop_NTPase"/>
</dbReference>
<organism evidence="14 15">
    <name type="scientific">Porites lobata</name>
    <dbReference type="NCBI Taxonomy" id="104759"/>
    <lineage>
        <taxon>Eukaryota</taxon>
        <taxon>Metazoa</taxon>
        <taxon>Cnidaria</taxon>
        <taxon>Anthozoa</taxon>
        <taxon>Hexacorallia</taxon>
        <taxon>Scleractinia</taxon>
        <taxon>Fungiina</taxon>
        <taxon>Poritidae</taxon>
        <taxon>Porites</taxon>
    </lineage>
</organism>
<evidence type="ECO:0000313" key="15">
    <source>
        <dbReference type="Proteomes" id="UP001159405"/>
    </source>
</evidence>
<dbReference type="PROSITE" id="PS51194">
    <property type="entry name" value="HELICASE_CTER"/>
    <property type="match status" value="1"/>
</dbReference>
<dbReference type="PROSITE" id="PS51192">
    <property type="entry name" value="HELICASE_ATP_BIND_1"/>
    <property type="match status" value="1"/>
</dbReference>
<dbReference type="SMART" id="SM00322">
    <property type="entry name" value="KH"/>
    <property type="match status" value="1"/>
</dbReference>
<evidence type="ECO:0000259" key="12">
    <source>
        <dbReference type="PROSITE" id="PS51192"/>
    </source>
</evidence>
<feature type="compositionally biased region" description="Polar residues" evidence="10">
    <location>
        <begin position="234"/>
        <end position="243"/>
    </location>
</feature>
<gene>
    <name evidence="14" type="ORF">PLOB_00027925</name>
</gene>
<dbReference type="Pfam" id="PF00270">
    <property type="entry name" value="DEAD"/>
    <property type="match status" value="1"/>
</dbReference>
<evidence type="ECO:0000256" key="6">
    <source>
        <dbReference type="ARBA" id="ARBA00022840"/>
    </source>
</evidence>
<dbReference type="InterPro" id="IPR001650">
    <property type="entry name" value="Helicase_C-like"/>
</dbReference>
<dbReference type="InterPro" id="IPR014001">
    <property type="entry name" value="Helicase_ATP-bd"/>
</dbReference>
<keyword evidence="6 9" id="KW-0067">ATP-binding</keyword>
<evidence type="ECO:0000256" key="10">
    <source>
        <dbReference type="SAM" id="MobiDB-lite"/>
    </source>
</evidence>
<dbReference type="InterPro" id="IPR036875">
    <property type="entry name" value="Znf_CCHC_sf"/>
</dbReference>
<evidence type="ECO:0000256" key="5">
    <source>
        <dbReference type="ARBA" id="ARBA00022806"/>
    </source>
</evidence>
<keyword evidence="3 9" id="KW-0547">Nucleotide-binding</keyword>
<dbReference type="EC" id="3.6.4.13" evidence="2"/>
<dbReference type="CDD" id="cd17958">
    <property type="entry name" value="DEADc_DDX43_DDX53"/>
    <property type="match status" value="1"/>
</dbReference>
<dbReference type="InterPro" id="IPR004088">
    <property type="entry name" value="KH_dom_type_1"/>
</dbReference>
<dbReference type="InterPro" id="IPR036612">
    <property type="entry name" value="KH_dom_type_1_sf"/>
</dbReference>
<dbReference type="Pfam" id="PF00013">
    <property type="entry name" value="KH_1"/>
    <property type="match status" value="1"/>
</dbReference>
<evidence type="ECO:0000256" key="7">
    <source>
        <dbReference type="PROSITE-ProRule" id="PRU00047"/>
    </source>
</evidence>
<evidence type="ECO:0000259" key="13">
    <source>
        <dbReference type="PROSITE" id="PS51194"/>
    </source>
</evidence>
<keyword evidence="5 9" id="KW-0347">Helicase</keyword>
<dbReference type="SMART" id="SM00490">
    <property type="entry name" value="HELICc"/>
    <property type="match status" value="1"/>
</dbReference>
<protein>
    <recommendedName>
        <fullName evidence="2">RNA helicase</fullName>
        <ecNumber evidence="2">3.6.4.13</ecNumber>
    </recommendedName>
</protein>
<keyword evidence="4 9" id="KW-0378">Hydrolase</keyword>
<dbReference type="Gene3D" id="4.10.60.10">
    <property type="entry name" value="Zinc finger, CCHC-type"/>
    <property type="match status" value="1"/>
</dbReference>
<name>A0ABN8NTM2_9CNID</name>
<evidence type="ECO:0000256" key="2">
    <source>
        <dbReference type="ARBA" id="ARBA00012552"/>
    </source>
</evidence>
<dbReference type="SUPFAM" id="SSF52540">
    <property type="entry name" value="P-loop containing nucleoside triphosphate hydrolases"/>
    <property type="match status" value="1"/>
</dbReference>
<comment type="caution">
    <text evidence="14">The sequence shown here is derived from an EMBL/GenBank/DDBJ whole genome shotgun (WGS) entry which is preliminary data.</text>
</comment>
<dbReference type="Pfam" id="PF00098">
    <property type="entry name" value="zf-CCHC"/>
    <property type="match status" value="1"/>
</dbReference>
<evidence type="ECO:0000259" key="11">
    <source>
        <dbReference type="PROSITE" id="PS50158"/>
    </source>
</evidence>
<dbReference type="Pfam" id="PF00271">
    <property type="entry name" value="Helicase_C"/>
    <property type="match status" value="1"/>
</dbReference>
<feature type="domain" description="Helicase C-terminal" evidence="13">
    <location>
        <begin position="553"/>
        <end position="699"/>
    </location>
</feature>
<evidence type="ECO:0000256" key="4">
    <source>
        <dbReference type="ARBA" id="ARBA00022801"/>
    </source>
</evidence>
<reference evidence="14 15" key="1">
    <citation type="submission" date="2022-05" db="EMBL/GenBank/DDBJ databases">
        <authorList>
            <consortium name="Genoscope - CEA"/>
            <person name="William W."/>
        </authorList>
    </citation>
    <scope>NUCLEOTIDE SEQUENCE [LARGE SCALE GENOMIC DNA]</scope>
</reference>
<accession>A0ABN8NTM2</accession>